<accession>A0AA38P875</accession>
<proteinExistence type="predicted"/>
<sequence>MLLFKSLFLGKRARRSARPSFRLPLFALLLVVHLLFIDVIAVDPSQNRSKISLSAFYTKDGDMAVSLTVDSELFCFLPQCSIQWESTSVLLGHAHFANSAQRKQFIDHVRRGEEKLPEDPFALPSWLSADRIMTVLSSSGLITQETEKSWLEKLQVAKKSTKIDKETWFSWLMQFDEISVVRYYYPGSKSLSGKACLIIGSYTYCLDSELGRNGARPSPSSLRLGHAIFANVGARNIFRDKVEELLKSKDKDMTIWVDTLKKALPKDVTPNKVNPYFHYLAYLYKLMALLLATNSGLDMPRMAITDEVLQGFKKELTDIVQITEKRMKEERERANAAYARKRKAVQVQAAPGGKRRKPKGAT</sequence>
<dbReference type="Proteomes" id="UP001163846">
    <property type="component" value="Unassembled WGS sequence"/>
</dbReference>
<organism evidence="2 3">
    <name type="scientific">Lentinula raphanica</name>
    <dbReference type="NCBI Taxonomy" id="153919"/>
    <lineage>
        <taxon>Eukaryota</taxon>
        <taxon>Fungi</taxon>
        <taxon>Dikarya</taxon>
        <taxon>Basidiomycota</taxon>
        <taxon>Agaricomycotina</taxon>
        <taxon>Agaricomycetes</taxon>
        <taxon>Agaricomycetidae</taxon>
        <taxon>Agaricales</taxon>
        <taxon>Marasmiineae</taxon>
        <taxon>Omphalotaceae</taxon>
        <taxon>Lentinula</taxon>
    </lineage>
</organism>
<reference evidence="2" key="1">
    <citation type="submission" date="2022-08" db="EMBL/GenBank/DDBJ databases">
        <authorList>
            <consortium name="DOE Joint Genome Institute"/>
            <person name="Min B."/>
            <person name="Riley R."/>
            <person name="Sierra-Patev S."/>
            <person name="Naranjo-Ortiz M."/>
            <person name="Looney B."/>
            <person name="Konkel Z."/>
            <person name="Slot J.C."/>
            <person name="Sakamoto Y."/>
            <person name="Steenwyk J.L."/>
            <person name="Rokas A."/>
            <person name="Carro J."/>
            <person name="Camarero S."/>
            <person name="Ferreira P."/>
            <person name="Molpeceres G."/>
            <person name="Ruiz-Duenas F.J."/>
            <person name="Serrano A."/>
            <person name="Henrissat B."/>
            <person name="Drula E."/>
            <person name="Hughes K.W."/>
            <person name="Mata J.L."/>
            <person name="Ishikawa N.K."/>
            <person name="Vargas-Isla R."/>
            <person name="Ushijima S."/>
            <person name="Smith C.A."/>
            <person name="Ahrendt S."/>
            <person name="Andreopoulos W."/>
            <person name="He G."/>
            <person name="Labutti K."/>
            <person name="Lipzen A."/>
            <person name="Ng V."/>
            <person name="Sandor L."/>
            <person name="Barry K."/>
            <person name="Martinez A.T."/>
            <person name="Xiao Y."/>
            <person name="Gibbons J.G."/>
            <person name="Terashima K."/>
            <person name="Hibbett D.S."/>
            <person name="Grigoriev I.V."/>
        </authorList>
    </citation>
    <scope>NUCLEOTIDE SEQUENCE</scope>
    <source>
        <strain evidence="2">TFB9207</strain>
    </source>
</reference>
<dbReference type="EMBL" id="MU806219">
    <property type="protein sequence ID" value="KAJ3837831.1"/>
    <property type="molecule type" value="Genomic_DNA"/>
</dbReference>
<comment type="caution">
    <text evidence="2">The sequence shown here is derived from an EMBL/GenBank/DDBJ whole genome shotgun (WGS) entry which is preliminary data.</text>
</comment>
<dbReference type="AlphaFoldDB" id="A0AA38P875"/>
<gene>
    <name evidence="2" type="ORF">F5878DRAFT_621240</name>
</gene>
<name>A0AA38P875_9AGAR</name>
<evidence type="ECO:0000313" key="2">
    <source>
        <dbReference type="EMBL" id="KAJ3837831.1"/>
    </source>
</evidence>
<feature type="compositionally biased region" description="Basic residues" evidence="1">
    <location>
        <begin position="353"/>
        <end position="362"/>
    </location>
</feature>
<evidence type="ECO:0000313" key="3">
    <source>
        <dbReference type="Proteomes" id="UP001163846"/>
    </source>
</evidence>
<feature type="region of interest" description="Disordered" evidence="1">
    <location>
        <begin position="333"/>
        <end position="362"/>
    </location>
</feature>
<protein>
    <submittedName>
        <fullName evidence="2">Uncharacterized protein</fullName>
    </submittedName>
</protein>
<keyword evidence="3" id="KW-1185">Reference proteome</keyword>
<evidence type="ECO:0000256" key="1">
    <source>
        <dbReference type="SAM" id="MobiDB-lite"/>
    </source>
</evidence>